<dbReference type="InterPro" id="IPR029052">
    <property type="entry name" value="Metallo-depent_PP-like"/>
</dbReference>
<keyword evidence="3" id="KW-0408">Iron</keyword>
<evidence type="ECO:0000259" key="5">
    <source>
        <dbReference type="Pfam" id="PF00149"/>
    </source>
</evidence>
<dbReference type="PANTHER" id="PTHR42988">
    <property type="entry name" value="PHOSPHOHYDROLASE"/>
    <property type="match status" value="1"/>
</dbReference>
<dbReference type="Pfam" id="PF24408">
    <property type="entry name" value="wHTH-Calcineurin_assc"/>
    <property type="match status" value="1"/>
</dbReference>
<keyword evidence="2" id="KW-0378">Hydrolase</keyword>
<dbReference type="Pfam" id="PF00149">
    <property type="entry name" value="Metallophos"/>
    <property type="match status" value="1"/>
</dbReference>
<dbReference type="EMBL" id="JACIJO010000003">
    <property type="protein sequence ID" value="MBB6328397.1"/>
    <property type="molecule type" value="Genomic_DNA"/>
</dbReference>
<dbReference type="Gene3D" id="3.60.21.10">
    <property type="match status" value="1"/>
</dbReference>
<protein>
    <submittedName>
        <fullName evidence="7">Putative phosphodiesterase</fullName>
    </submittedName>
</protein>
<dbReference type="SUPFAM" id="SSF56300">
    <property type="entry name" value="Metallo-dependent phosphatases"/>
    <property type="match status" value="1"/>
</dbReference>
<dbReference type="InterPro" id="IPR004843">
    <property type="entry name" value="Calcineurin-like_PHP"/>
</dbReference>
<dbReference type="InterPro" id="IPR057846">
    <property type="entry name" value="wHTH-Calcineurin_assc"/>
</dbReference>
<feature type="domain" description="Calcineurin" evidence="6">
    <location>
        <begin position="318"/>
        <end position="371"/>
    </location>
</feature>
<evidence type="ECO:0000313" key="7">
    <source>
        <dbReference type="EMBL" id="MBB6328397.1"/>
    </source>
</evidence>
<organism evidence="7 8">
    <name type="scientific">Algoriphagus iocasae</name>
    <dbReference type="NCBI Taxonomy" id="1836499"/>
    <lineage>
        <taxon>Bacteria</taxon>
        <taxon>Pseudomonadati</taxon>
        <taxon>Bacteroidota</taxon>
        <taxon>Cytophagia</taxon>
        <taxon>Cytophagales</taxon>
        <taxon>Cyclobacteriaceae</taxon>
        <taxon>Algoriphagus</taxon>
    </lineage>
</organism>
<accession>A0A841MS89</accession>
<feature type="domain" description="Calcineurin-like phosphoesterase" evidence="5">
    <location>
        <begin position="7"/>
        <end position="239"/>
    </location>
</feature>
<evidence type="ECO:0000313" key="8">
    <source>
        <dbReference type="Proteomes" id="UP000588604"/>
    </source>
</evidence>
<dbReference type="GO" id="GO:0046872">
    <property type="term" value="F:metal ion binding"/>
    <property type="evidence" value="ECO:0007669"/>
    <property type="project" value="UniProtKB-KW"/>
</dbReference>
<gene>
    <name evidence="7" type="ORF">FHS59_004040</name>
</gene>
<evidence type="ECO:0000256" key="4">
    <source>
        <dbReference type="ARBA" id="ARBA00025742"/>
    </source>
</evidence>
<evidence type="ECO:0000256" key="1">
    <source>
        <dbReference type="ARBA" id="ARBA00022723"/>
    </source>
</evidence>
<keyword evidence="8" id="KW-1185">Reference proteome</keyword>
<name>A0A841MS89_9BACT</name>
<comment type="caution">
    <text evidence="7">The sequence shown here is derived from an EMBL/GenBank/DDBJ whole genome shotgun (WGS) entry which is preliminary data.</text>
</comment>
<keyword evidence="1" id="KW-0479">Metal-binding</keyword>
<dbReference type="RefSeq" id="WP_184497357.1">
    <property type="nucleotide sequence ID" value="NZ_JACIJO010000003.1"/>
</dbReference>
<dbReference type="Proteomes" id="UP000588604">
    <property type="component" value="Unassembled WGS sequence"/>
</dbReference>
<comment type="similarity">
    <text evidence="4">Belongs to the cyclic nucleotide phosphodiesterase class-III family.</text>
</comment>
<dbReference type="InterPro" id="IPR050884">
    <property type="entry name" value="CNP_phosphodiesterase-III"/>
</dbReference>
<dbReference type="GO" id="GO:0016787">
    <property type="term" value="F:hydrolase activity"/>
    <property type="evidence" value="ECO:0007669"/>
    <property type="project" value="UniProtKB-KW"/>
</dbReference>
<dbReference type="AlphaFoldDB" id="A0A841MS89"/>
<proteinExistence type="inferred from homology"/>
<dbReference type="PANTHER" id="PTHR42988:SF2">
    <property type="entry name" value="CYCLIC NUCLEOTIDE PHOSPHODIESTERASE CBUA0032-RELATED"/>
    <property type="match status" value="1"/>
</dbReference>
<reference evidence="7 8" key="1">
    <citation type="submission" date="2020-08" db="EMBL/GenBank/DDBJ databases">
        <title>Genomic Encyclopedia of Type Strains, Phase IV (KMG-IV): sequencing the most valuable type-strain genomes for metagenomic binning, comparative biology and taxonomic classification.</title>
        <authorList>
            <person name="Goeker M."/>
        </authorList>
    </citation>
    <scope>NUCLEOTIDE SEQUENCE [LARGE SCALE GENOMIC DNA]</scope>
    <source>
        <strain evidence="7 8">DSM 102044</strain>
    </source>
</reference>
<evidence type="ECO:0000256" key="3">
    <source>
        <dbReference type="ARBA" id="ARBA00023004"/>
    </source>
</evidence>
<evidence type="ECO:0000256" key="2">
    <source>
        <dbReference type="ARBA" id="ARBA00022801"/>
    </source>
</evidence>
<sequence length="395" mass="44098">MGISKLSIAIISDLHCYHISSSNTLDSYLTTNKSRSNPKDHPVEGIIDLIKKENLSVDLTLCPGDFTNKSDQQGFISGWDFSLEIHGHLKGNQIIATIGNHDVDSYGTHSDYSLELAKGIRKGFPIDDEVSRDTFWSKGCVFIEGRSYRVLVINSSHFHYNKDSAASGRVDDSLVDYVEKYLDKASNDKINIALSHHHPIDHSRLSLGEEDKIVNADALLEVLGKFKFDLFIHGHKHDPLLRYHNCSQTNHKIPILSSGSFSATTNLSWTSKRNTFHKIDLVKDGSLKAKGKIKSWTFLPRNGWSVISDDGGFHPYTGFGNTDSLEQITRQIIGTVGSNPITKWSDVVTAVPNVEFLMPNEAEDLMKLLKAESLIISPKIWEMPEYISNVKSIGT</sequence>
<evidence type="ECO:0000259" key="6">
    <source>
        <dbReference type="Pfam" id="PF24408"/>
    </source>
</evidence>